<comment type="caution">
    <text evidence="2">The sequence shown here is derived from an EMBL/GenBank/DDBJ whole genome shotgun (WGS) entry which is preliminary data.</text>
</comment>
<dbReference type="AlphaFoldDB" id="A0A841E6U6"/>
<evidence type="ECO:0000256" key="1">
    <source>
        <dbReference type="SAM" id="SignalP"/>
    </source>
</evidence>
<protein>
    <submittedName>
        <fullName evidence="2">Uncharacterized protein</fullName>
    </submittedName>
</protein>
<keyword evidence="3" id="KW-1185">Reference proteome</keyword>
<dbReference type="Proteomes" id="UP000578077">
    <property type="component" value="Unassembled WGS sequence"/>
</dbReference>
<gene>
    <name evidence="2" type="ORF">HNR25_000780</name>
</gene>
<proteinExistence type="predicted"/>
<name>A0A841E6U6_9ACTN</name>
<dbReference type="RefSeq" id="WP_184633355.1">
    <property type="nucleotide sequence ID" value="NZ_BAABKT010000003.1"/>
</dbReference>
<dbReference type="EMBL" id="JACHLY010000001">
    <property type="protein sequence ID" value="MBB5997029.1"/>
    <property type="molecule type" value="Genomic_DNA"/>
</dbReference>
<organism evidence="2 3">
    <name type="scientific">Streptomonospora salina</name>
    <dbReference type="NCBI Taxonomy" id="104205"/>
    <lineage>
        <taxon>Bacteria</taxon>
        <taxon>Bacillati</taxon>
        <taxon>Actinomycetota</taxon>
        <taxon>Actinomycetes</taxon>
        <taxon>Streptosporangiales</taxon>
        <taxon>Nocardiopsidaceae</taxon>
        <taxon>Streptomonospora</taxon>
    </lineage>
</organism>
<feature type="chain" id="PRO_5032778788" evidence="1">
    <location>
        <begin position="22"/>
        <end position="149"/>
    </location>
</feature>
<accession>A0A841E6U6</accession>
<keyword evidence="1" id="KW-0732">Signal</keyword>
<reference evidence="2 3" key="1">
    <citation type="submission" date="2020-08" db="EMBL/GenBank/DDBJ databases">
        <title>Sequencing the genomes of 1000 actinobacteria strains.</title>
        <authorList>
            <person name="Klenk H.-P."/>
        </authorList>
    </citation>
    <scope>NUCLEOTIDE SEQUENCE [LARGE SCALE GENOMIC DNA]</scope>
    <source>
        <strain evidence="2 3">DSM 44593</strain>
    </source>
</reference>
<feature type="signal peptide" evidence="1">
    <location>
        <begin position="1"/>
        <end position="21"/>
    </location>
</feature>
<evidence type="ECO:0000313" key="3">
    <source>
        <dbReference type="Proteomes" id="UP000578077"/>
    </source>
</evidence>
<evidence type="ECO:0000313" key="2">
    <source>
        <dbReference type="EMBL" id="MBB5997029.1"/>
    </source>
</evidence>
<sequence>MKEVVCAVLIVLAAAGSMATAKTLTPANRSHRFADGISVRLLSFDRGRHDGTPYTAWSLEVRNGSDSPVHLAPTTRCWTDLPPRRTGVVPAVDKAGRVAVHLRAGRVTSLRGACAMAADEGRFFYAVRLSQDYDSGISAPIVFHGKLPV</sequence>